<dbReference type="InterPro" id="IPR023214">
    <property type="entry name" value="HAD_sf"/>
</dbReference>
<dbReference type="InterPro" id="IPR003337">
    <property type="entry name" value="Trehalose_PPase"/>
</dbReference>
<protein>
    <recommendedName>
        <fullName evidence="2">Trehalose 6-phosphate phosphatase</fullName>
        <ecNumber evidence="2">3.1.3.12</ecNumber>
    </recommendedName>
</protein>
<sequence length="276" mass="30200">MGDARTPPDDGGLEHTTAVVGARLEAADRVLLCADFDGALTANEGRLPPVCRRQLEQLQATERMTVAVVSDRELVDLRSRVGLDDISYSGSDGVERHADGETQVHPRVHGVLDDTRRVRTALVDAYRTEMGLHVEDRGWSVTVHYGPADADRASELADEVAALVKHVGDERLDVVHENHAIDVRPTVEWDRGVCVETLVDDAPDDYLPVYLGAGETDRPAFQAVERHDGVSVGVDCEGAQTRLDGPKESVAFLRWLAESRGGQHRRDATTHRPHSA</sequence>
<dbReference type="GO" id="GO:0004805">
    <property type="term" value="F:trehalose-phosphatase activity"/>
    <property type="evidence" value="ECO:0007669"/>
    <property type="project" value="UniProtKB-EC"/>
</dbReference>
<proteinExistence type="inferred from homology"/>
<dbReference type="InterPro" id="IPR044651">
    <property type="entry name" value="OTSB-like"/>
</dbReference>
<evidence type="ECO:0000256" key="1">
    <source>
        <dbReference type="ARBA" id="ARBA00022801"/>
    </source>
</evidence>
<dbReference type="EC" id="3.1.3.12" evidence="2"/>
<dbReference type="Gene3D" id="3.40.50.1000">
    <property type="entry name" value="HAD superfamily/HAD-like"/>
    <property type="match status" value="1"/>
</dbReference>
<dbReference type="NCBIfam" id="TIGR00685">
    <property type="entry name" value="T6PP"/>
    <property type="match status" value="1"/>
</dbReference>
<dbReference type="SUPFAM" id="SSF56784">
    <property type="entry name" value="HAD-like"/>
    <property type="match status" value="1"/>
</dbReference>
<comment type="similarity">
    <text evidence="2">Belongs to the trehalose phosphatase family.</text>
</comment>
<dbReference type="Gene3D" id="3.30.70.1020">
    <property type="entry name" value="Trehalose-6-phosphate phosphatase related protein, domain 2"/>
    <property type="match status" value="1"/>
</dbReference>
<evidence type="ECO:0000313" key="3">
    <source>
        <dbReference type="EMBL" id="SFL37949.1"/>
    </source>
</evidence>
<dbReference type="Pfam" id="PF02358">
    <property type="entry name" value="Trehalose_PPase"/>
    <property type="match status" value="1"/>
</dbReference>
<dbReference type="STRING" id="553466.SAMN04487950_3546"/>
<dbReference type="AlphaFoldDB" id="A0A1I4H6N3"/>
<keyword evidence="2" id="KW-0460">Magnesium</keyword>
<keyword evidence="1 2" id="KW-0378">Hydrolase</keyword>
<evidence type="ECO:0000256" key="2">
    <source>
        <dbReference type="RuleBase" id="RU361117"/>
    </source>
</evidence>
<evidence type="ECO:0000313" key="4">
    <source>
        <dbReference type="Proteomes" id="UP000199607"/>
    </source>
</evidence>
<keyword evidence="4" id="KW-1185">Reference proteome</keyword>
<dbReference type="Proteomes" id="UP000199607">
    <property type="component" value="Unassembled WGS sequence"/>
</dbReference>
<dbReference type="GO" id="GO:0005992">
    <property type="term" value="P:trehalose biosynthetic process"/>
    <property type="evidence" value="ECO:0007669"/>
    <property type="project" value="UniProtKB-UniPathway"/>
</dbReference>
<keyword evidence="2" id="KW-0479">Metal-binding</keyword>
<comment type="catalytic activity">
    <reaction evidence="2">
        <text>alpha,alpha-trehalose 6-phosphate + H2O = alpha,alpha-trehalose + phosphate</text>
        <dbReference type="Rhea" id="RHEA:23420"/>
        <dbReference type="ChEBI" id="CHEBI:15377"/>
        <dbReference type="ChEBI" id="CHEBI:16551"/>
        <dbReference type="ChEBI" id="CHEBI:43474"/>
        <dbReference type="ChEBI" id="CHEBI:58429"/>
        <dbReference type="EC" id="3.1.3.12"/>
    </reaction>
</comment>
<accession>A0A1I4H6N3</accession>
<comment type="pathway">
    <text evidence="2">Glycan biosynthesis; trehalose biosynthesis.</text>
</comment>
<organism evidence="3 4">
    <name type="scientific">Halogranum rubrum</name>
    <dbReference type="NCBI Taxonomy" id="553466"/>
    <lineage>
        <taxon>Archaea</taxon>
        <taxon>Methanobacteriati</taxon>
        <taxon>Methanobacteriota</taxon>
        <taxon>Stenosarchaea group</taxon>
        <taxon>Halobacteria</taxon>
        <taxon>Halobacteriales</taxon>
        <taxon>Haloferacaceae</taxon>
    </lineage>
</organism>
<gene>
    <name evidence="3" type="ORF">SAMN04487950_3546</name>
</gene>
<name>A0A1I4H6N3_9EURY</name>
<dbReference type="EMBL" id="FOTC01000005">
    <property type="protein sequence ID" value="SFL37949.1"/>
    <property type="molecule type" value="Genomic_DNA"/>
</dbReference>
<dbReference type="UniPathway" id="UPA00299"/>
<reference evidence="4" key="1">
    <citation type="submission" date="2016-10" db="EMBL/GenBank/DDBJ databases">
        <authorList>
            <person name="Varghese N."/>
            <person name="Submissions S."/>
        </authorList>
    </citation>
    <scope>NUCLEOTIDE SEQUENCE [LARGE SCALE GENOMIC DNA]</scope>
    <source>
        <strain evidence="4">CGMCC 1.7738</strain>
    </source>
</reference>
<comment type="function">
    <text evidence="2">Removes the phosphate from trehalose 6-phosphate to produce free trehalose.</text>
</comment>
<dbReference type="InterPro" id="IPR036412">
    <property type="entry name" value="HAD-like_sf"/>
</dbReference>
<dbReference type="GO" id="GO:0046872">
    <property type="term" value="F:metal ion binding"/>
    <property type="evidence" value="ECO:0007669"/>
    <property type="project" value="UniProtKB-KW"/>
</dbReference>
<dbReference type="PANTHER" id="PTHR43768">
    <property type="entry name" value="TREHALOSE 6-PHOSPHATE PHOSPHATASE"/>
    <property type="match status" value="1"/>
</dbReference>
<dbReference type="PANTHER" id="PTHR43768:SF3">
    <property type="entry name" value="TREHALOSE 6-PHOSPHATE PHOSPHATASE"/>
    <property type="match status" value="1"/>
</dbReference>
<comment type="cofactor">
    <cofactor evidence="2">
        <name>Mg(2+)</name>
        <dbReference type="ChEBI" id="CHEBI:18420"/>
    </cofactor>
</comment>